<dbReference type="InterPro" id="IPR046235">
    <property type="entry name" value="DUF6268"/>
</dbReference>
<protein>
    <submittedName>
        <fullName evidence="3">DUF6268 family outer membrane beta-barrel protein</fullName>
    </submittedName>
</protein>
<keyword evidence="1" id="KW-0732">Signal</keyword>
<evidence type="ECO:0000313" key="4">
    <source>
        <dbReference type="Proteomes" id="UP001529085"/>
    </source>
</evidence>
<feature type="chain" id="PRO_5046155137" evidence="1">
    <location>
        <begin position="26"/>
        <end position="296"/>
    </location>
</feature>
<dbReference type="EMBL" id="JARSBN010000005">
    <property type="protein sequence ID" value="MDG4716382.1"/>
    <property type="molecule type" value="Genomic_DNA"/>
</dbReference>
<dbReference type="Proteomes" id="UP001529085">
    <property type="component" value="Unassembled WGS sequence"/>
</dbReference>
<keyword evidence="4" id="KW-1185">Reference proteome</keyword>
<proteinExistence type="predicted"/>
<feature type="domain" description="DUF6268" evidence="2">
    <location>
        <begin position="88"/>
        <end position="294"/>
    </location>
</feature>
<dbReference type="Pfam" id="PF19783">
    <property type="entry name" value="DUF6268"/>
    <property type="match status" value="1"/>
</dbReference>
<name>A0ABT6G2W9_9FLAO</name>
<dbReference type="RefSeq" id="WP_278005828.1">
    <property type="nucleotide sequence ID" value="NZ_JARSBN010000005.1"/>
</dbReference>
<organism evidence="3 4">
    <name type="scientific">Winogradskyella marincola</name>
    <dbReference type="NCBI Taxonomy" id="3037795"/>
    <lineage>
        <taxon>Bacteria</taxon>
        <taxon>Pseudomonadati</taxon>
        <taxon>Bacteroidota</taxon>
        <taxon>Flavobacteriia</taxon>
        <taxon>Flavobacteriales</taxon>
        <taxon>Flavobacteriaceae</taxon>
        <taxon>Winogradskyella</taxon>
    </lineage>
</organism>
<gene>
    <name evidence="3" type="ORF">P7122_10885</name>
</gene>
<reference evidence="3 4" key="1">
    <citation type="submission" date="2023-03" db="EMBL/GenBank/DDBJ databases">
        <title>Strain YYF002 represents a novel species in the genus Winogradskyella isolated from seawater.</title>
        <authorList>
            <person name="Fu Z.-Y."/>
        </authorList>
    </citation>
    <scope>NUCLEOTIDE SEQUENCE [LARGE SCALE GENOMIC DNA]</scope>
    <source>
        <strain evidence="3 4">YYF002</strain>
    </source>
</reference>
<accession>A0ABT6G2W9</accession>
<comment type="caution">
    <text evidence="3">The sequence shown here is derived from an EMBL/GenBank/DDBJ whole genome shotgun (WGS) entry which is preliminary data.</text>
</comment>
<evidence type="ECO:0000259" key="2">
    <source>
        <dbReference type="Pfam" id="PF19783"/>
    </source>
</evidence>
<evidence type="ECO:0000313" key="3">
    <source>
        <dbReference type="EMBL" id="MDG4716382.1"/>
    </source>
</evidence>
<evidence type="ECO:0000256" key="1">
    <source>
        <dbReference type="SAM" id="SignalP"/>
    </source>
</evidence>
<feature type="signal peptide" evidence="1">
    <location>
        <begin position="1"/>
        <end position="25"/>
    </location>
</feature>
<sequence>MILRFKKCHTILALVVMCCVYSAKAQLTDLARLEYSFIPKGDSEDQYTRLRALFNYPIETSKDCYLVLGAEYNRVILNLEDNYPFDKSLLETINIIDLSIGYTFKSSTKWRLGLKFNPRIASTLTEKLTSDDFFLNGGIFAINDRTKDETAKRPYRLVLGLTYNSTTGLPIPLPFISYYRRVNENWSFNAGVPKSNIKYFFNEKNMLQTFVTLDGYFAHIQRPQQINGKQVDNISLSLAVGGLGYEYCFTKHLVAYMYTGYTFRLNNALRNEDRDEVFKLNDVNTFYLRTGLKFKI</sequence>